<dbReference type="GO" id="GO:0042910">
    <property type="term" value="F:xenobiotic transmembrane transporter activity"/>
    <property type="evidence" value="ECO:0007669"/>
    <property type="project" value="TreeGrafter"/>
</dbReference>
<name>A0A7I0HWH2_9LEPT</name>
<dbReference type="Gene3D" id="3.30.70.1440">
    <property type="entry name" value="Multidrug efflux transporter AcrB pore domain"/>
    <property type="match status" value="1"/>
</dbReference>
<dbReference type="EMBL" id="RQFT01000002">
    <property type="protein sequence ID" value="TGL09159.1"/>
    <property type="molecule type" value="Genomic_DNA"/>
</dbReference>
<feature type="transmembrane region" description="Helical" evidence="1">
    <location>
        <begin position="356"/>
        <end position="376"/>
    </location>
</feature>
<evidence type="ECO:0000313" key="2">
    <source>
        <dbReference type="EMBL" id="TGL09159.1"/>
    </source>
</evidence>
<dbReference type="InterPro" id="IPR027463">
    <property type="entry name" value="AcrB_DN_DC_subdom"/>
</dbReference>
<feature type="transmembrane region" description="Helical" evidence="1">
    <location>
        <begin position="332"/>
        <end position="349"/>
    </location>
</feature>
<sequence length="987" mass="113985">MHKYFANSVSKRPILFFMIALGMSLFGFIFNSKISLVRLDQQVYPGLGIRIDAKGYDVNKIENEIVFPIERTIATVGGVKSVRSISEDGSAFIQIKMNNSFNLKEKSLEFREKIDLVSSKFPREVHKPQVFRYDPTNSPLMVISFSNNQISQDELRELVEKSFKRSLEAIEGVSQVIIGGGKIREIQVACDPKQLEGYGLSLKDIVSVIQDKNQNDALGKLSIVKESLSIQLKERFNNLLEIRDLPLKVTPDGRIIFLKDVAKISFSPREENIGARLNAEEKVTAFIYKNESSDIVAVSKEIRSLIKKKNIANLKVEFNQDESKILTETIKYLLYLELLILISLSMYFISIKKYNLYFVIYVISLIPVFFGFLLLYGFFFRSISLATCYGLIFGNLFWILIRARSFVISESNRLKVKENNHLNLLMLNLLCSVILSKFLSNEVSKFFTILLFSSIVVCILLDFYFVIFIYNVKVQNLQKLIKFSDQRWMQYYKRSFEFISDKLFKTIAKTEESILSEKQILPLALIFFIFLGVYTFYKVQLSDSIESDKSDTVAFLEFPSGTSFPHTDEVSLKVEKSILKIPGVKQIVSKIDPAHTLLLIELDRGYLPDAEFIKTIKTGVGSTEDAFLFFAADQNSSFFQEISFDLIGNDQELLEILVSEIAEKVRSLDGVAELVLRYKSSRDELRLLPDPSLFQVSEVSLPHFGNELNLALQGGVATKFIDGEKEIDVRVRYAEEFRKSKLDFSEIRIKNLKDKFIPISTIVSIDEKKIPVKIYHKNRMRTLSFSVKLEGNSSNLKNKIKKFVTSYSLPTGYRLEEDSDYLEDFNSKSGLSKFMTLFLPFATFGASFLSLRKKEKIFSFLHKFYIPYLFSVFLIIFFYPGDLYLPFQISLLLMGPLAYFFISSKYHLTKSIWIYLAIMNLCVLVFIDNTLISFFYIFIGVMIYLFVVFFGHQLEIKWSEKYEIPLLDFLRMNLYQFVSRIRIFVKR</sequence>
<dbReference type="Gene3D" id="3.30.70.1320">
    <property type="entry name" value="Multidrug efflux transporter AcrB pore domain like"/>
    <property type="match status" value="1"/>
</dbReference>
<dbReference type="Proteomes" id="UP000297641">
    <property type="component" value="Unassembled WGS sequence"/>
</dbReference>
<dbReference type="InterPro" id="IPR001036">
    <property type="entry name" value="Acrflvin-R"/>
</dbReference>
<organism evidence="2 3">
    <name type="scientific">Leptospira bouyouniensis</name>
    <dbReference type="NCBI Taxonomy" id="2484911"/>
    <lineage>
        <taxon>Bacteria</taxon>
        <taxon>Pseudomonadati</taxon>
        <taxon>Spirochaetota</taxon>
        <taxon>Spirochaetia</taxon>
        <taxon>Leptospirales</taxon>
        <taxon>Leptospiraceae</taxon>
        <taxon>Leptospira</taxon>
    </lineage>
</organism>
<protein>
    <submittedName>
        <fullName evidence="2">Efflux RND transporter permease subunit</fullName>
    </submittedName>
</protein>
<dbReference type="PANTHER" id="PTHR32063:SF0">
    <property type="entry name" value="SWARMING MOTILITY PROTEIN SWRC"/>
    <property type="match status" value="1"/>
</dbReference>
<feature type="transmembrane region" description="Helical" evidence="1">
    <location>
        <begin position="863"/>
        <end position="879"/>
    </location>
</feature>
<dbReference type="Gene3D" id="3.30.2090.10">
    <property type="entry name" value="Multidrug efflux transporter AcrB TolC docking domain, DN and DC subdomains"/>
    <property type="match status" value="2"/>
</dbReference>
<dbReference type="SUPFAM" id="SSF82693">
    <property type="entry name" value="Multidrug efflux transporter AcrB pore domain, PN1, PN2, PC1 and PC2 subdomains"/>
    <property type="match status" value="2"/>
</dbReference>
<gene>
    <name evidence="2" type="ORF">EHQ43_01505</name>
</gene>
<reference evidence="2 3" key="1">
    <citation type="journal article" date="2019" name="PLoS Negl. Trop. Dis.">
        <title>Revisiting the worldwide diversity of Leptospira species in the environment.</title>
        <authorList>
            <person name="Vincent A.T."/>
            <person name="Schiettekatte O."/>
            <person name="Bourhy P."/>
            <person name="Veyrier F.J."/>
            <person name="Picardeau M."/>
        </authorList>
    </citation>
    <scope>NUCLEOTIDE SEQUENCE [LARGE SCALE GENOMIC DNA]</scope>
    <source>
        <strain evidence="2 3">201800273</strain>
    </source>
</reference>
<dbReference type="Gene3D" id="3.30.70.1430">
    <property type="entry name" value="Multidrug efflux transporter AcrB pore domain"/>
    <property type="match status" value="2"/>
</dbReference>
<dbReference type="SUPFAM" id="SSF82714">
    <property type="entry name" value="Multidrug efflux transporter AcrB TolC docking domain, DN and DC subdomains"/>
    <property type="match status" value="2"/>
</dbReference>
<dbReference type="Gene3D" id="1.20.1640.10">
    <property type="entry name" value="Multidrug efflux transporter AcrB transmembrane domain"/>
    <property type="match status" value="3"/>
</dbReference>
<feature type="transmembrane region" description="Helical" evidence="1">
    <location>
        <begin position="520"/>
        <end position="537"/>
    </location>
</feature>
<proteinExistence type="predicted"/>
<feature type="transmembrane region" description="Helical" evidence="1">
    <location>
        <begin position="446"/>
        <end position="472"/>
    </location>
</feature>
<comment type="caution">
    <text evidence="2">The sequence shown here is derived from an EMBL/GenBank/DDBJ whole genome shotgun (WGS) entry which is preliminary data.</text>
</comment>
<feature type="transmembrane region" description="Helical" evidence="1">
    <location>
        <begin position="933"/>
        <end position="951"/>
    </location>
</feature>
<keyword evidence="1" id="KW-1133">Transmembrane helix</keyword>
<evidence type="ECO:0000256" key="1">
    <source>
        <dbReference type="SAM" id="Phobius"/>
    </source>
</evidence>
<feature type="transmembrane region" description="Helical" evidence="1">
    <location>
        <begin position="422"/>
        <end position="440"/>
    </location>
</feature>
<feature type="transmembrane region" description="Helical" evidence="1">
    <location>
        <begin position="911"/>
        <end position="927"/>
    </location>
</feature>
<accession>A0A7I0HWH2</accession>
<feature type="transmembrane region" description="Helical" evidence="1">
    <location>
        <begin position="382"/>
        <end position="401"/>
    </location>
</feature>
<dbReference type="PANTHER" id="PTHR32063">
    <property type="match status" value="1"/>
</dbReference>
<dbReference type="Pfam" id="PF00873">
    <property type="entry name" value="ACR_tran"/>
    <property type="match status" value="2"/>
</dbReference>
<feature type="transmembrane region" description="Helical" evidence="1">
    <location>
        <begin position="885"/>
        <end position="902"/>
    </location>
</feature>
<dbReference type="GO" id="GO:0005886">
    <property type="term" value="C:plasma membrane"/>
    <property type="evidence" value="ECO:0007669"/>
    <property type="project" value="TreeGrafter"/>
</dbReference>
<dbReference type="AlphaFoldDB" id="A0A7I0HWH2"/>
<keyword evidence="1" id="KW-0472">Membrane</keyword>
<evidence type="ECO:0000313" key="3">
    <source>
        <dbReference type="Proteomes" id="UP000297641"/>
    </source>
</evidence>
<feature type="transmembrane region" description="Helical" evidence="1">
    <location>
        <begin position="834"/>
        <end position="851"/>
    </location>
</feature>
<keyword evidence="1" id="KW-0812">Transmembrane</keyword>
<feature type="transmembrane region" description="Helical" evidence="1">
    <location>
        <begin position="12"/>
        <end position="30"/>
    </location>
</feature>